<reference evidence="1 2" key="1">
    <citation type="submission" date="2021-03" db="EMBL/GenBank/DDBJ databases">
        <title>Genomic Encyclopedia of Type Strains, Phase IV (KMG-IV): sequencing the most valuable type-strain genomes for metagenomic binning, comparative biology and taxonomic classification.</title>
        <authorList>
            <person name="Goeker M."/>
        </authorList>
    </citation>
    <scope>NUCLEOTIDE SEQUENCE [LARGE SCALE GENOMIC DNA]</scope>
    <source>
        <strain evidence="1 2">DSM 101872</strain>
    </source>
</reference>
<evidence type="ECO:0000313" key="1">
    <source>
        <dbReference type="EMBL" id="MBP2058950.1"/>
    </source>
</evidence>
<organism evidence="1 2">
    <name type="scientific">Lactobacillus colini</name>
    <dbReference type="NCBI Taxonomy" id="1819254"/>
    <lineage>
        <taxon>Bacteria</taxon>
        <taxon>Bacillati</taxon>
        <taxon>Bacillota</taxon>
        <taxon>Bacilli</taxon>
        <taxon>Lactobacillales</taxon>
        <taxon>Lactobacillaceae</taxon>
        <taxon>Lactobacillus</taxon>
    </lineage>
</organism>
<gene>
    <name evidence="1" type="ORF">J2Z60_002141</name>
</gene>
<protein>
    <submittedName>
        <fullName evidence="1">Membrane protein</fullName>
    </submittedName>
</protein>
<evidence type="ECO:0000313" key="2">
    <source>
        <dbReference type="Proteomes" id="UP001519292"/>
    </source>
</evidence>
<keyword evidence="2" id="KW-1185">Reference proteome</keyword>
<name>A0ABS4MGX3_9LACO</name>
<dbReference type="EMBL" id="JAGGLU010000021">
    <property type="protein sequence ID" value="MBP2058950.1"/>
    <property type="molecule type" value="Genomic_DNA"/>
</dbReference>
<dbReference type="RefSeq" id="WP_209687662.1">
    <property type="nucleotide sequence ID" value="NZ_JAGGLU010000021.1"/>
</dbReference>
<dbReference type="Proteomes" id="UP001519292">
    <property type="component" value="Unassembled WGS sequence"/>
</dbReference>
<proteinExistence type="predicted"/>
<accession>A0ABS4MGX3</accession>
<sequence>MDKNDLECSLIRVNSALKAISHLADELSSTPSIDEVSELASLIEVTQKYTNSLTKKF</sequence>
<comment type="caution">
    <text evidence="1">The sequence shown here is derived from an EMBL/GenBank/DDBJ whole genome shotgun (WGS) entry which is preliminary data.</text>
</comment>